<dbReference type="EC" id="4.1.1.81" evidence="4"/>
<sequence length="365" mass="39830">MPLEHTHGGNLNKAARKYGLPVKDITDFSANINPLGPSRKALSAISKNLDLISAYPDPDCTELKSELAKYLGIKEERLLMGNGAAELVYLLVRVLRCRRALIPVPTFCEYALAVLCQGGEVLELPMPEENGFRLPVDEIIASLPDADLLFLCNPNNPTGRLTGRKTILTILEKACLHGVMVLIDEAFMDFVPRRELFSVIKMAGQQPNLAVLYSMTKFFGIPGLRLGAIAGPGELLSRMSAARDPWNVNVLAQVAGVAGLMDYQHMRDTCRIVNCEKKFLFGQLASLPGVQPLPAAANFILADVAGSGFTSFELTELLGRQGVLVRECSDFNGLAGRFLRLAVKTRPENEKLLLALKAIVQGENK</sequence>
<comment type="cofactor">
    <cofactor evidence="1">
        <name>pyridoxal 5'-phosphate</name>
        <dbReference type="ChEBI" id="CHEBI:597326"/>
    </cofactor>
</comment>
<accession>A0A4Y7RDH0</accession>
<dbReference type="PANTHER" id="PTHR42885:SF1">
    <property type="entry name" value="THREONINE-PHOSPHATE DECARBOXYLASE"/>
    <property type="match status" value="1"/>
</dbReference>
<dbReference type="InterPro" id="IPR004838">
    <property type="entry name" value="NHTrfase_class1_PyrdxlP-BS"/>
</dbReference>
<dbReference type="Gene3D" id="3.90.1150.10">
    <property type="entry name" value="Aspartate Aminotransferase, domain 1"/>
    <property type="match status" value="1"/>
</dbReference>
<dbReference type="PANTHER" id="PTHR42885">
    <property type="entry name" value="HISTIDINOL-PHOSPHATE AMINOTRANSFERASE-RELATED"/>
    <property type="match status" value="1"/>
</dbReference>
<evidence type="ECO:0000256" key="3">
    <source>
        <dbReference type="ARBA" id="ARBA00004953"/>
    </source>
</evidence>
<dbReference type="InterPro" id="IPR015421">
    <property type="entry name" value="PyrdxlP-dep_Trfase_major"/>
</dbReference>
<keyword evidence="6" id="KW-0663">Pyridoxal phosphate</keyword>
<evidence type="ECO:0000313" key="12">
    <source>
        <dbReference type="Proteomes" id="UP000298324"/>
    </source>
</evidence>
<comment type="caution">
    <text evidence="11">The sequence shown here is derived from an EMBL/GenBank/DDBJ whole genome shotgun (WGS) entry which is preliminary data.</text>
</comment>
<dbReference type="Gene3D" id="3.40.640.10">
    <property type="entry name" value="Type I PLP-dependent aspartate aminotransferase-like (Major domain)"/>
    <property type="match status" value="1"/>
</dbReference>
<comment type="catalytic activity">
    <reaction evidence="9">
        <text>O-phospho-L-threonine + H(+) = (R)-1-aminopropan-2-yl phosphate + CO2</text>
        <dbReference type="Rhea" id="RHEA:11492"/>
        <dbReference type="ChEBI" id="CHEBI:15378"/>
        <dbReference type="ChEBI" id="CHEBI:16526"/>
        <dbReference type="ChEBI" id="CHEBI:58563"/>
        <dbReference type="ChEBI" id="CHEBI:58675"/>
        <dbReference type="EC" id="4.1.1.81"/>
    </reaction>
</comment>
<reference evidence="11 12" key="1">
    <citation type="journal article" date="2018" name="Environ. Microbiol.">
        <title>Novel energy conservation strategies and behaviour of Pelotomaculum schinkii driving syntrophic propionate catabolism.</title>
        <authorList>
            <person name="Hidalgo-Ahumada C.A.P."/>
            <person name="Nobu M.K."/>
            <person name="Narihiro T."/>
            <person name="Tamaki H."/>
            <person name="Liu W.T."/>
            <person name="Kamagata Y."/>
            <person name="Stams A.J.M."/>
            <person name="Imachi H."/>
            <person name="Sousa D.Z."/>
        </authorList>
    </citation>
    <scope>NUCLEOTIDE SEQUENCE [LARGE SCALE GENOMIC DNA]</scope>
    <source>
        <strain evidence="11 12">HH</strain>
    </source>
</reference>
<dbReference type="NCBIfam" id="TIGR01140">
    <property type="entry name" value="L_thr_O3P_dcar"/>
    <property type="match status" value="1"/>
</dbReference>
<comment type="pathway">
    <text evidence="3">Cofactor biosynthesis; adenosylcobalamin biosynthesis.</text>
</comment>
<evidence type="ECO:0000256" key="6">
    <source>
        <dbReference type="ARBA" id="ARBA00022898"/>
    </source>
</evidence>
<dbReference type="Pfam" id="PF00155">
    <property type="entry name" value="Aminotran_1_2"/>
    <property type="match status" value="1"/>
</dbReference>
<dbReference type="InterPro" id="IPR015424">
    <property type="entry name" value="PyrdxlP-dep_Trfase"/>
</dbReference>
<dbReference type="InterPro" id="IPR004839">
    <property type="entry name" value="Aminotransferase_I/II_large"/>
</dbReference>
<dbReference type="AlphaFoldDB" id="A0A4Y7RDH0"/>
<dbReference type="InterPro" id="IPR015422">
    <property type="entry name" value="PyrdxlP-dep_Trfase_small"/>
</dbReference>
<proteinExistence type="predicted"/>
<evidence type="ECO:0000256" key="2">
    <source>
        <dbReference type="ARBA" id="ARBA00003444"/>
    </source>
</evidence>
<organism evidence="11 12">
    <name type="scientific">Pelotomaculum schinkii</name>
    <dbReference type="NCBI Taxonomy" id="78350"/>
    <lineage>
        <taxon>Bacteria</taxon>
        <taxon>Bacillati</taxon>
        <taxon>Bacillota</taxon>
        <taxon>Clostridia</taxon>
        <taxon>Eubacteriales</taxon>
        <taxon>Desulfotomaculaceae</taxon>
        <taxon>Pelotomaculum</taxon>
    </lineage>
</organism>
<keyword evidence="7 11" id="KW-0456">Lyase</keyword>
<protein>
    <recommendedName>
        <fullName evidence="4">threonine-phosphate decarboxylase</fullName>
        <ecNumber evidence="4">4.1.1.81</ecNumber>
    </recommendedName>
    <alternativeName>
        <fullName evidence="8">L-threonine-O-3-phosphate decarboxylase</fullName>
    </alternativeName>
</protein>
<dbReference type="GO" id="GO:0030170">
    <property type="term" value="F:pyridoxal phosphate binding"/>
    <property type="evidence" value="ECO:0007669"/>
    <property type="project" value="InterPro"/>
</dbReference>
<evidence type="ECO:0000256" key="4">
    <source>
        <dbReference type="ARBA" id="ARBA00012285"/>
    </source>
</evidence>
<evidence type="ECO:0000313" key="11">
    <source>
        <dbReference type="EMBL" id="TEB06803.1"/>
    </source>
</evidence>
<evidence type="ECO:0000256" key="1">
    <source>
        <dbReference type="ARBA" id="ARBA00001933"/>
    </source>
</evidence>
<dbReference type="Proteomes" id="UP000298324">
    <property type="component" value="Unassembled WGS sequence"/>
</dbReference>
<keyword evidence="5" id="KW-0169">Cobalamin biosynthesis</keyword>
<evidence type="ECO:0000259" key="10">
    <source>
        <dbReference type="Pfam" id="PF00155"/>
    </source>
</evidence>
<dbReference type="SUPFAM" id="SSF53383">
    <property type="entry name" value="PLP-dependent transferases"/>
    <property type="match status" value="1"/>
</dbReference>
<dbReference type="PROSITE" id="PS00105">
    <property type="entry name" value="AA_TRANSFER_CLASS_1"/>
    <property type="match status" value="1"/>
</dbReference>
<evidence type="ECO:0000256" key="8">
    <source>
        <dbReference type="ARBA" id="ARBA00029996"/>
    </source>
</evidence>
<dbReference type="EMBL" id="QFGA01000001">
    <property type="protein sequence ID" value="TEB06803.1"/>
    <property type="molecule type" value="Genomic_DNA"/>
</dbReference>
<dbReference type="UniPathway" id="UPA00148"/>
<evidence type="ECO:0000256" key="9">
    <source>
        <dbReference type="ARBA" id="ARBA00048531"/>
    </source>
</evidence>
<evidence type="ECO:0000256" key="7">
    <source>
        <dbReference type="ARBA" id="ARBA00023239"/>
    </source>
</evidence>
<dbReference type="CDD" id="cd00609">
    <property type="entry name" value="AAT_like"/>
    <property type="match status" value="1"/>
</dbReference>
<dbReference type="InterPro" id="IPR005860">
    <property type="entry name" value="CobD"/>
</dbReference>
<feature type="domain" description="Aminotransferase class I/classII large" evidence="10">
    <location>
        <begin position="24"/>
        <end position="353"/>
    </location>
</feature>
<dbReference type="GO" id="GO:0048472">
    <property type="term" value="F:threonine-phosphate decarboxylase activity"/>
    <property type="evidence" value="ECO:0007669"/>
    <property type="project" value="UniProtKB-EC"/>
</dbReference>
<dbReference type="RefSeq" id="WP_190238935.1">
    <property type="nucleotide sequence ID" value="NZ_QFGA01000001.1"/>
</dbReference>
<comment type="function">
    <text evidence="2">Decarboxylates L-threonine-O-3-phosphate to yield (R)-1-amino-2-propanol O-2-phosphate, the precursor for the linkage between the nucleotide loop and the corrin ring in cobalamin.</text>
</comment>
<gene>
    <name evidence="11" type="primary">cobD</name>
    <name evidence="11" type="ORF">Psch_00335</name>
</gene>
<dbReference type="GO" id="GO:0009236">
    <property type="term" value="P:cobalamin biosynthetic process"/>
    <property type="evidence" value="ECO:0007669"/>
    <property type="project" value="UniProtKB-UniPathway"/>
</dbReference>
<evidence type="ECO:0000256" key="5">
    <source>
        <dbReference type="ARBA" id="ARBA00022573"/>
    </source>
</evidence>
<keyword evidence="12" id="KW-1185">Reference proteome</keyword>
<name>A0A4Y7RDH0_9FIRM</name>